<dbReference type="EMBL" id="JACHEB010000006">
    <property type="protein sequence ID" value="MBB5329425.1"/>
    <property type="molecule type" value="Genomic_DNA"/>
</dbReference>
<dbReference type="PROSITE" id="PS51257">
    <property type="entry name" value="PROKAR_LIPOPROTEIN"/>
    <property type="match status" value="1"/>
</dbReference>
<sequence length="311" mass="33862">MYQYKVRRYALLGVLSLIFSSIGCKGPSSFKAPVTTFRDSSSVVIESTKVYLTALNKTERDHYISSKEAEPAQIKLSEIDSVQVFSPEEIGTRIRALDELTNYTDLLYKLATSDAGTTAQTNAKDLGEAITNLSGEVTKLTGEQNDRFKDAATGAFALFGEVLQMVVNSKIEDGLRKAIAAGDGPVNKLIAAIESDTSLAYQRKRSSLSSLRTVAVDAYNTEFAKGRSADRSKLNAYANVISETEDRWEAFQTARPVDGLEAMQKANTAMVTFAKHPKPSVTDFSSFVDSMESFAATAKRVGDAVKQIEGK</sequence>
<protein>
    <recommendedName>
        <fullName evidence="4">DUF3829 domain-containing protein</fullName>
    </recommendedName>
</protein>
<organism evidence="2 3">
    <name type="scientific">Tunturiibacter gelidiferens</name>
    <dbReference type="NCBI Taxonomy" id="3069689"/>
    <lineage>
        <taxon>Bacteria</taxon>
        <taxon>Pseudomonadati</taxon>
        <taxon>Acidobacteriota</taxon>
        <taxon>Terriglobia</taxon>
        <taxon>Terriglobales</taxon>
        <taxon>Acidobacteriaceae</taxon>
        <taxon>Tunturiibacter</taxon>
    </lineage>
</organism>
<evidence type="ECO:0008006" key="4">
    <source>
        <dbReference type="Google" id="ProtNLM"/>
    </source>
</evidence>
<dbReference type="RefSeq" id="WP_183977869.1">
    <property type="nucleotide sequence ID" value="NZ_JACHEB010000006.1"/>
</dbReference>
<gene>
    <name evidence="2" type="ORF">HDF14_003043</name>
</gene>
<name>A0A9X0U4X3_9BACT</name>
<accession>A0A9X0U4X3</accession>
<dbReference type="Proteomes" id="UP000535182">
    <property type="component" value="Unassembled WGS sequence"/>
</dbReference>
<proteinExistence type="predicted"/>
<comment type="caution">
    <text evidence="2">The sequence shown here is derived from an EMBL/GenBank/DDBJ whole genome shotgun (WGS) entry which is preliminary data.</text>
</comment>
<evidence type="ECO:0000256" key="1">
    <source>
        <dbReference type="SAM" id="SignalP"/>
    </source>
</evidence>
<keyword evidence="1" id="KW-0732">Signal</keyword>
<dbReference type="AlphaFoldDB" id="A0A9X0U4X3"/>
<feature type="chain" id="PRO_5040940155" description="DUF3829 domain-containing protein" evidence="1">
    <location>
        <begin position="26"/>
        <end position="311"/>
    </location>
</feature>
<evidence type="ECO:0000313" key="3">
    <source>
        <dbReference type="Proteomes" id="UP000535182"/>
    </source>
</evidence>
<feature type="signal peptide" evidence="1">
    <location>
        <begin position="1"/>
        <end position="25"/>
    </location>
</feature>
<evidence type="ECO:0000313" key="2">
    <source>
        <dbReference type="EMBL" id="MBB5329425.1"/>
    </source>
</evidence>
<keyword evidence="3" id="KW-1185">Reference proteome</keyword>
<reference evidence="2 3" key="1">
    <citation type="submission" date="2020-08" db="EMBL/GenBank/DDBJ databases">
        <title>Genomic Encyclopedia of Type Strains, Phase IV (KMG-V): Genome sequencing to study the core and pangenomes of soil and plant-associated prokaryotes.</title>
        <authorList>
            <person name="Whitman W."/>
        </authorList>
    </citation>
    <scope>NUCLEOTIDE SEQUENCE [LARGE SCALE GENOMIC DNA]</scope>
    <source>
        <strain evidence="2 3">X5P2</strain>
    </source>
</reference>